<dbReference type="EMBL" id="CAXLJM020000033">
    <property type="protein sequence ID" value="CAL8101262.1"/>
    <property type="molecule type" value="Genomic_DNA"/>
</dbReference>
<sequence>MSKLYLVDCGKFQLHLSCLRRKNTSQEMLGKKKFKVFYNTKTSMLPSSHVNLYQATQDIIQESYQRSKDQMAAMFGQRVTVSFTISGSNPCKVKVEVEGRYLKKLLSHFGQPLKLNLSLTLGGWKKDNNGSVMKTPFIGNEYLNQRGGCIFKGETDVVFPRNFQHSLTVDGRMVIEIIPGDNVVFGPSPDHLTVMKGVYEAKALCDFNIIADTGKYIPCHKVFLSANSPAFARILLTECKETTENTYKLDLSERGADALLKYIYYRNLDDPLESCNIAFELMDIAHQYEIVGLENTIKDIFMGKSYLWYTIDVAVDLYLYTLKMQGYDQLKDELLKVIKMKFKQLEGSKVFQILEKEDKNTAANLLELCYFSN</sequence>
<evidence type="ECO:0000313" key="3">
    <source>
        <dbReference type="Proteomes" id="UP001642540"/>
    </source>
</evidence>
<evidence type="ECO:0000259" key="1">
    <source>
        <dbReference type="PROSITE" id="PS50097"/>
    </source>
</evidence>
<dbReference type="PROSITE" id="PS50097">
    <property type="entry name" value="BTB"/>
    <property type="match status" value="1"/>
</dbReference>
<evidence type="ECO:0000313" key="2">
    <source>
        <dbReference type="EMBL" id="CAL8101262.1"/>
    </source>
</evidence>
<protein>
    <recommendedName>
        <fullName evidence="1">BTB domain-containing protein</fullName>
    </recommendedName>
</protein>
<organism evidence="2 3">
    <name type="scientific">Orchesella dallaii</name>
    <dbReference type="NCBI Taxonomy" id="48710"/>
    <lineage>
        <taxon>Eukaryota</taxon>
        <taxon>Metazoa</taxon>
        <taxon>Ecdysozoa</taxon>
        <taxon>Arthropoda</taxon>
        <taxon>Hexapoda</taxon>
        <taxon>Collembola</taxon>
        <taxon>Entomobryomorpha</taxon>
        <taxon>Entomobryoidea</taxon>
        <taxon>Orchesellidae</taxon>
        <taxon>Orchesellinae</taxon>
        <taxon>Orchesella</taxon>
    </lineage>
</organism>
<name>A0ABP1QFK1_9HEXA</name>
<dbReference type="SMART" id="SM00225">
    <property type="entry name" value="BTB"/>
    <property type="match status" value="1"/>
</dbReference>
<feature type="domain" description="BTB" evidence="1">
    <location>
        <begin position="205"/>
        <end position="272"/>
    </location>
</feature>
<reference evidence="2 3" key="1">
    <citation type="submission" date="2024-08" db="EMBL/GenBank/DDBJ databases">
        <authorList>
            <person name="Cucini C."/>
            <person name="Frati F."/>
        </authorList>
    </citation>
    <scope>NUCLEOTIDE SEQUENCE [LARGE SCALE GENOMIC DNA]</scope>
</reference>
<comment type="caution">
    <text evidence="2">The sequence shown here is derived from an EMBL/GenBank/DDBJ whole genome shotgun (WGS) entry which is preliminary data.</text>
</comment>
<dbReference type="Gene3D" id="3.30.710.10">
    <property type="entry name" value="Potassium Channel Kv1.1, Chain A"/>
    <property type="match status" value="1"/>
</dbReference>
<dbReference type="Pfam" id="PF00651">
    <property type="entry name" value="BTB"/>
    <property type="match status" value="1"/>
</dbReference>
<gene>
    <name evidence="2" type="ORF">ODALV1_LOCUS10786</name>
</gene>
<dbReference type="InterPro" id="IPR011333">
    <property type="entry name" value="SKP1/BTB/POZ_sf"/>
</dbReference>
<proteinExistence type="predicted"/>
<dbReference type="SUPFAM" id="SSF54695">
    <property type="entry name" value="POZ domain"/>
    <property type="match status" value="1"/>
</dbReference>
<accession>A0ABP1QFK1</accession>
<dbReference type="Proteomes" id="UP001642540">
    <property type="component" value="Unassembled WGS sequence"/>
</dbReference>
<dbReference type="InterPro" id="IPR000210">
    <property type="entry name" value="BTB/POZ_dom"/>
</dbReference>
<dbReference type="CDD" id="cd18186">
    <property type="entry name" value="BTB_POZ_ZBTB_KLHL-like"/>
    <property type="match status" value="1"/>
</dbReference>
<keyword evidence="3" id="KW-1185">Reference proteome</keyword>